<accession>A0A811JQL8</accession>
<dbReference type="EMBL" id="CAJFCW020000001">
    <property type="protein sequence ID" value="CAG9078115.1"/>
    <property type="molecule type" value="Genomic_DNA"/>
</dbReference>
<protein>
    <submittedName>
        <fullName evidence="1">Uncharacterized protein</fullName>
    </submittedName>
</protein>
<dbReference type="Proteomes" id="UP000614601">
    <property type="component" value="Unassembled WGS sequence"/>
</dbReference>
<name>A0A811JQL8_9BILA</name>
<keyword evidence="2" id="KW-1185">Reference proteome</keyword>
<comment type="caution">
    <text evidence="1">The sequence shown here is derived from an EMBL/GenBank/DDBJ whole genome shotgun (WGS) entry which is preliminary data.</text>
</comment>
<dbReference type="AlphaFoldDB" id="A0A811JQL8"/>
<dbReference type="EMBL" id="CAJFDH010000001">
    <property type="protein sequence ID" value="CAD5205569.1"/>
    <property type="molecule type" value="Genomic_DNA"/>
</dbReference>
<evidence type="ECO:0000313" key="1">
    <source>
        <dbReference type="EMBL" id="CAD5205569.1"/>
    </source>
</evidence>
<organism evidence="1 2">
    <name type="scientific">Bursaphelenchus okinawaensis</name>
    <dbReference type="NCBI Taxonomy" id="465554"/>
    <lineage>
        <taxon>Eukaryota</taxon>
        <taxon>Metazoa</taxon>
        <taxon>Ecdysozoa</taxon>
        <taxon>Nematoda</taxon>
        <taxon>Chromadorea</taxon>
        <taxon>Rhabditida</taxon>
        <taxon>Tylenchina</taxon>
        <taxon>Tylenchomorpha</taxon>
        <taxon>Aphelenchoidea</taxon>
        <taxon>Aphelenchoididae</taxon>
        <taxon>Bursaphelenchus</taxon>
    </lineage>
</organism>
<sequence>MEVSPAPTPPTDVTTMPLAFCKIQKPCSNSYSFSYCSSYYLSQSMPNPLHSSDSRIPVCLVRSYRLGVAVSAVLTLTLMAASQIRIVVQDDTIMRPAFCKIPEIFSILLQI</sequence>
<evidence type="ECO:0000313" key="2">
    <source>
        <dbReference type="Proteomes" id="UP000614601"/>
    </source>
</evidence>
<gene>
    <name evidence="1" type="ORF">BOKJ2_LOCUS253</name>
</gene>
<reference evidence="1" key="1">
    <citation type="submission" date="2020-09" db="EMBL/GenBank/DDBJ databases">
        <authorList>
            <person name="Kikuchi T."/>
        </authorList>
    </citation>
    <scope>NUCLEOTIDE SEQUENCE</scope>
    <source>
        <strain evidence="1">SH1</strain>
    </source>
</reference>
<dbReference type="Proteomes" id="UP000783686">
    <property type="component" value="Unassembled WGS sequence"/>
</dbReference>
<proteinExistence type="predicted"/>